<reference evidence="1 2" key="1">
    <citation type="journal article" date="2012" name="Int. J. Syst. Evol. Microbiol.">
        <title>Flammeovirga pacifica sp. nov., isolated from deep-sea sediment.</title>
        <authorList>
            <person name="Xu H."/>
            <person name="Fu Y."/>
            <person name="Yang N."/>
            <person name="Ding Z."/>
            <person name="Lai Q."/>
            <person name="Zeng R."/>
        </authorList>
    </citation>
    <scope>NUCLEOTIDE SEQUENCE [LARGE SCALE GENOMIC DNA]</scope>
    <source>
        <strain evidence="2">DSM 24597 / LMG 26175 / WPAGA1</strain>
    </source>
</reference>
<dbReference type="RefSeq" id="WP_044224482.1">
    <property type="nucleotide sequence ID" value="NZ_JRYR02000001.1"/>
</dbReference>
<name>A0A1S1YVA9_FLAPC</name>
<organism evidence="1 2">
    <name type="scientific">Flammeovirga pacifica</name>
    <dbReference type="NCBI Taxonomy" id="915059"/>
    <lineage>
        <taxon>Bacteria</taxon>
        <taxon>Pseudomonadati</taxon>
        <taxon>Bacteroidota</taxon>
        <taxon>Cytophagia</taxon>
        <taxon>Cytophagales</taxon>
        <taxon>Flammeovirgaceae</taxon>
        <taxon>Flammeovirga</taxon>
    </lineage>
</organism>
<dbReference type="Proteomes" id="UP000179797">
    <property type="component" value="Unassembled WGS sequence"/>
</dbReference>
<dbReference type="OrthoDB" id="9762853at2"/>
<protein>
    <recommendedName>
        <fullName evidence="3">Baseplate protein J-like domain-containing protein</fullName>
    </recommendedName>
</protein>
<evidence type="ECO:0008006" key="3">
    <source>
        <dbReference type="Google" id="ProtNLM"/>
    </source>
</evidence>
<accession>A0A1S1YVA9</accession>
<comment type="caution">
    <text evidence="1">The sequence shown here is derived from an EMBL/GenBank/DDBJ whole genome shotgun (WGS) entry which is preliminary data.</text>
</comment>
<gene>
    <name evidence="1" type="ORF">NH26_00675</name>
</gene>
<proteinExistence type="predicted"/>
<dbReference type="EMBL" id="JRYR02000001">
    <property type="protein sequence ID" value="OHX64964.1"/>
    <property type="molecule type" value="Genomic_DNA"/>
</dbReference>
<dbReference type="AlphaFoldDB" id="A0A1S1YVA9"/>
<keyword evidence="2" id="KW-1185">Reference proteome</keyword>
<evidence type="ECO:0000313" key="1">
    <source>
        <dbReference type="EMBL" id="OHX64964.1"/>
    </source>
</evidence>
<dbReference type="STRING" id="915059.NH26_00675"/>
<sequence length="1028" mass="120562">MLLSPLQKDLELTENILEKMLHHAISLCEHAGIDIFSEKTKELLVLRKISIIKLQEEWDTLHFSYHAYRSEFKKSRVLEEMKIFLQKLYTHLYQVSAYLPYKHVVSQFKLSSLSDLYTAFEMYIYQLKKVVKELREIPLATIVNQLEISLFQTYASILSKVYLFQKEWNSALKYFLYEKVEGIEYRKAHPADTYLSFSLNDGISVAKVGSEKRFIANDNNDRTYNTLQLIHPVFVNTTKVEKVNISHSSKREYNVKGKVISLVNEVDIFETTETNQIKIDTLNNNAYRKLSLGFGFYDSLLYLANGHRMLSIQLFFEEAEFSQLLDKVKHIKDYTHWIDESLPRIFDNAFIIFISTSEGLLKVNEYQMKVQEEKHSFEILIEFDKYFPSITSLDYEKDPKIIFQLNNESYAFAYSLLQDLNLKEYRVVQEVSQSKNLKCYNQQGVIDISAPFYPFGLKPCVGHQFIFGDKEMYAKKVEHCRLDISWSNLPNHDQGWKGYYHQYDKQNFDNSDYQVEIASLEKSNWKMINEEAHLFDGEQQLSTTSSMSIPLFNDSIPVELLSDEYNNLSADGFIKLTLKSPRTAFGHDIYPTVLSNHLQKKKWFWQKKSMEVIAPPIAPQVNNISLNYATTYSTYFHDYHQTGKVKFFHFEKGQEVFSSPSHLLPKVRDDYYFQVKVSNVSENQLVTLLFDLVIKDEFQSEEQLQWEYFMEGKWKIFDHKLLMMDETHQLSQTGVLMFSIPPHFSENAITIGMRVNKEKAKSIEIRGIHVNSMKVKISENSNVDRLMNLPKNGIKRCMDILQGVGKIEQPIEGNNGYKAINQEAYFSQAAFGLWSNGQCFSASDFHYQLKNILINKPIYALGEKEQVYLLSQEENILVKEEKEKALKEIEHQTTAFMKLKWGKSSKEKLKFNVNIILKKGYPLGVYRELMLQNLRDFQTENMTVFNCSVLKDFIQNQPYVERLELLEVYHLYISEGQHLMNKYEKDQMILPYHSWSKFTWDHDHSVVCTMEDEVSIFGIDEDYIINEN</sequence>
<evidence type="ECO:0000313" key="2">
    <source>
        <dbReference type="Proteomes" id="UP000179797"/>
    </source>
</evidence>